<name>A0AAV3UTI1_9ALTE</name>
<comment type="caution">
    <text evidence="1">The sequence shown here is derived from an EMBL/GenBank/DDBJ whole genome shotgun (WGS) entry which is preliminary data.</text>
</comment>
<evidence type="ECO:0000313" key="1">
    <source>
        <dbReference type="EMBL" id="GAC08498.1"/>
    </source>
</evidence>
<sequence>MTPETEKGVSQLMQSLGRYYVMYINNTYQRTGTLWEGRYKSTLVDSEKIFFVSESLY</sequence>
<dbReference type="SUPFAM" id="SSF143422">
    <property type="entry name" value="Transposase IS200-like"/>
    <property type="match status" value="1"/>
</dbReference>
<dbReference type="EMBL" id="BAEM01000007">
    <property type="protein sequence ID" value="GAC08498.1"/>
    <property type="molecule type" value="Genomic_DNA"/>
</dbReference>
<dbReference type="Gene3D" id="3.30.70.1290">
    <property type="entry name" value="Transposase IS200-like"/>
    <property type="match status" value="1"/>
</dbReference>
<dbReference type="GO" id="GO:0004803">
    <property type="term" value="F:transposase activity"/>
    <property type="evidence" value="ECO:0007669"/>
    <property type="project" value="InterPro"/>
</dbReference>
<dbReference type="GO" id="GO:0003677">
    <property type="term" value="F:DNA binding"/>
    <property type="evidence" value="ECO:0007669"/>
    <property type="project" value="InterPro"/>
</dbReference>
<protein>
    <recommendedName>
        <fullName evidence="3">Transposase</fullName>
    </recommendedName>
</protein>
<evidence type="ECO:0008006" key="3">
    <source>
        <dbReference type="Google" id="ProtNLM"/>
    </source>
</evidence>
<dbReference type="GO" id="GO:0006313">
    <property type="term" value="P:DNA transposition"/>
    <property type="evidence" value="ECO:0007669"/>
    <property type="project" value="InterPro"/>
</dbReference>
<reference evidence="1 2" key="1">
    <citation type="journal article" date="2017" name="Antonie Van Leeuwenhoek">
        <title>Rhizobium rhizosphaerae sp. nov., a novel species isolated from rice rhizosphere.</title>
        <authorList>
            <person name="Zhao J.J."/>
            <person name="Zhang J."/>
            <person name="Zhang R.J."/>
            <person name="Zhang C.W."/>
            <person name="Yin H.Q."/>
            <person name="Zhang X.X."/>
        </authorList>
    </citation>
    <scope>NUCLEOTIDE SEQUENCE [LARGE SCALE GENOMIC DNA]</scope>
    <source>
        <strain evidence="1 2">S18K6</strain>
    </source>
</reference>
<dbReference type="Proteomes" id="UP000006320">
    <property type="component" value="Unassembled WGS sequence"/>
</dbReference>
<dbReference type="InterPro" id="IPR036515">
    <property type="entry name" value="Transposase_17_sf"/>
</dbReference>
<gene>
    <name evidence="1" type="ORF">GCHA_0535</name>
</gene>
<accession>A0AAV3UTI1</accession>
<organism evidence="1 2">
    <name type="scientific">Paraglaciecola chathamensis S18K6</name>
    <dbReference type="NCBI Taxonomy" id="1127672"/>
    <lineage>
        <taxon>Bacteria</taxon>
        <taxon>Pseudomonadati</taxon>
        <taxon>Pseudomonadota</taxon>
        <taxon>Gammaproteobacteria</taxon>
        <taxon>Alteromonadales</taxon>
        <taxon>Alteromonadaceae</taxon>
        <taxon>Paraglaciecola</taxon>
    </lineage>
</organism>
<dbReference type="AlphaFoldDB" id="A0AAV3UTI1"/>
<evidence type="ECO:0000313" key="2">
    <source>
        <dbReference type="Proteomes" id="UP000006320"/>
    </source>
</evidence>
<proteinExistence type="predicted"/>